<evidence type="ECO:0000313" key="5">
    <source>
        <dbReference type="EMBL" id="SDP50720.1"/>
    </source>
</evidence>
<dbReference type="OrthoDB" id="9801441at2"/>
<feature type="coiled-coil region" evidence="3">
    <location>
        <begin position="560"/>
        <end position="625"/>
    </location>
</feature>
<dbReference type="GO" id="GO:0005524">
    <property type="term" value="F:ATP binding"/>
    <property type="evidence" value="ECO:0007669"/>
    <property type="project" value="UniProtKB-KW"/>
</dbReference>
<dbReference type="RefSeq" id="WP_089969944.1">
    <property type="nucleotide sequence ID" value="NZ_FNJM01000006.1"/>
</dbReference>
<evidence type="ECO:0000256" key="1">
    <source>
        <dbReference type="ARBA" id="ARBA00022741"/>
    </source>
</evidence>
<dbReference type="InterPro" id="IPR003593">
    <property type="entry name" value="AAA+_ATPase"/>
</dbReference>
<dbReference type="InterPro" id="IPR051309">
    <property type="entry name" value="ABCF_ATPase"/>
</dbReference>
<gene>
    <name evidence="5" type="ORF">SAMN04488529_106147</name>
</gene>
<accession>A0A1H0TAJ7</accession>
<dbReference type="InterPro" id="IPR027417">
    <property type="entry name" value="P-loop_NTPase"/>
</dbReference>
<reference evidence="5 6" key="1">
    <citation type="submission" date="2016-10" db="EMBL/GenBank/DDBJ databases">
        <authorList>
            <person name="de Groot N.N."/>
        </authorList>
    </citation>
    <scope>NUCLEOTIDE SEQUENCE [LARGE SCALE GENOMIC DNA]</scope>
    <source>
        <strain evidence="5 6">DSM 12272</strain>
    </source>
</reference>
<dbReference type="SMART" id="SM00382">
    <property type="entry name" value="AAA"/>
    <property type="match status" value="2"/>
</dbReference>
<keyword evidence="2" id="KW-0067">ATP-binding</keyword>
<keyword evidence="6" id="KW-1185">Reference proteome</keyword>
<evidence type="ECO:0000256" key="2">
    <source>
        <dbReference type="ARBA" id="ARBA00022840"/>
    </source>
</evidence>
<dbReference type="AlphaFoldDB" id="A0A1H0TAJ7"/>
<keyword evidence="1" id="KW-0547">Nucleotide-binding</keyword>
<dbReference type="CDD" id="cd03221">
    <property type="entry name" value="ABCF_EF-3"/>
    <property type="match status" value="2"/>
</dbReference>
<dbReference type="GO" id="GO:0003677">
    <property type="term" value="F:DNA binding"/>
    <property type="evidence" value="ECO:0007669"/>
    <property type="project" value="InterPro"/>
</dbReference>
<feature type="coiled-coil region" evidence="3">
    <location>
        <begin position="90"/>
        <end position="117"/>
    </location>
</feature>
<protein>
    <submittedName>
        <fullName evidence="5">ATPase components of ABC transporters with duplicated ATPase domains</fullName>
    </submittedName>
</protein>
<dbReference type="STRING" id="94869.SAMN04488529_106147"/>
<evidence type="ECO:0000313" key="6">
    <source>
        <dbReference type="Proteomes" id="UP000198597"/>
    </source>
</evidence>
<dbReference type="PROSITE" id="PS00211">
    <property type="entry name" value="ABC_TRANSPORTER_1"/>
    <property type="match status" value="1"/>
</dbReference>
<dbReference type="PROSITE" id="PS50893">
    <property type="entry name" value="ABC_TRANSPORTER_2"/>
    <property type="match status" value="2"/>
</dbReference>
<feature type="domain" description="ABC transporter" evidence="4">
    <location>
        <begin position="336"/>
        <end position="548"/>
    </location>
</feature>
<dbReference type="InterPro" id="IPR032781">
    <property type="entry name" value="ABC_tran_Xtn"/>
</dbReference>
<evidence type="ECO:0000259" key="4">
    <source>
        <dbReference type="PROSITE" id="PS50893"/>
    </source>
</evidence>
<dbReference type="Gene3D" id="3.40.50.300">
    <property type="entry name" value="P-loop containing nucleotide triphosphate hydrolases"/>
    <property type="match status" value="2"/>
</dbReference>
<dbReference type="GO" id="GO:0016887">
    <property type="term" value="F:ATP hydrolysis activity"/>
    <property type="evidence" value="ECO:0007669"/>
    <property type="project" value="InterPro"/>
</dbReference>
<dbReference type="Proteomes" id="UP000198597">
    <property type="component" value="Unassembled WGS sequence"/>
</dbReference>
<dbReference type="PANTHER" id="PTHR42855">
    <property type="entry name" value="ABC TRANSPORTER ATP-BINDING SUBUNIT"/>
    <property type="match status" value="1"/>
</dbReference>
<keyword evidence="3" id="KW-0175">Coiled coil</keyword>
<dbReference type="Pfam" id="PF00005">
    <property type="entry name" value="ABC_tran"/>
    <property type="match status" value="2"/>
</dbReference>
<dbReference type="SUPFAM" id="SSF52540">
    <property type="entry name" value="P-loop containing nucleoside triphosphate hydrolases"/>
    <property type="match status" value="2"/>
</dbReference>
<dbReference type="NCBIfam" id="NF000355">
    <property type="entry name" value="ribo_prot_ABC_F"/>
    <property type="match status" value="1"/>
</dbReference>
<dbReference type="PANTHER" id="PTHR42855:SF2">
    <property type="entry name" value="DRUG RESISTANCE ABC TRANSPORTER,ATP-BINDING PROTEIN"/>
    <property type="match status" value="1"/>
</dbReference>
<evidence type="ECO:0000256" key="3">
    <source>
        <dbReference type="SAM" id="Coils"/>
    </source>
</evidence>
<dbReference type="InterPro" id="IPR017871">
    <property type="entry name" value="ABC_transporter-like_CS"/>
</dbReference>
<feature type="domain" description="ABC transporter" evidence="4">
    <location>
        <begin position="4"/>
        <end position="262"/>
    </location>
</feature>
<dbReference type="InterPro" id="IPR003439">
    <property type="entry name" value="ABC_transporter-like_ATP-bd"/>
</dbReference>
<name>A0A1H0TAJ7_9CLOT</name>
<dbReference type="EMBL" id="FNJM01000006">
    <property type="protein sequence ID" value="SDP50720.1"/>
    <property type="molecule type" value="Genomic_DNA"/>
</dbReference>
<dbReference type="FunFam" id="3.40.50.300:FF:000011">
    <property type="entry name" value="Putative ABC transporter ATP-binding component"/>
    <property type="match status" value="1"/>
</dbReference>
<proteinExistence type="predicted"/>
<organism evidence="5 6">
    <name type="scientific">Clostridium gasigenes</name>
    <dbReference type="NCBI Taxonomy" id="94869"/>
    <lineage>
        <taxon>Bacteria</taxon>
        <taxon>Bacillati</taxon>
        <taxon>Bacillota</taxon>
        <taxon>Clostridia</taxon>
        <taxon>Eubacteriales</taxon>
        <taxon>Clostridiaceae</taxon>
        <taxon>Clostridium</taxon>
    </lineage>
</organism>
<sequence length="637" mass="74093">MMELSFNNVKKYLDANLVLENICFSIYDTERVGIVGVNGSGKSTILKIIAGVEKMTRDDEGFISIPRGKSIGYLEQVHKYDNNIKVNEILKLAFSELEIMEEKIKFMEKEMKHLQGGALEKTLEKYSDIQQSYEIQGGYEKEEKLSKVCTGLNFDDSFLDKDFSILSGGEKTTVILGKILLESPEILLLDEPTNHLDMKATEWLEDYLKSYKGMVIIVSHDRYFLDNVVGKIIEIEDMECETYKGNYSEFVKQKEDNMLIQFHQFKEQQKQIAAMEKTIKDLRDWAQRADNNKFFKRAASIQKKLDKMQKIKKPKFDKQNIKLDFNDVERSGNQVIIAKNLSKSYEEKQLFNESNLLINFKDRAALIGGNGSGKTTFLKMLLGEEATDGGNVRIGDSVKSAYLPQNITFKDEELTVVDCFREDFMILEGKAREYLSKFMFFGSDVFKKVNKLSGGERVRLKLSKLLYEDINLLILDEPTNHLDIDSIEALEESLEYFKGTILFISHDRYFINKMSSRIIEIDNKTFKNYLGNYDYYKGEKDKLKVQFVEEKKEKKEKTKVMRKVDESQKIDKKIAKLEEQISILEEKIREIDEEMSSLKDNYSEVNELYINKEELENQLYKMMEDWETITMDGVSEN</sequence>
<dbReference type="Pfam" id="PF12848">
    <property type="entry name" value="ABC_tran_Xtn"/>
    <property type="match status" value="1"/>
</dbReference>